<dbReference type="PANTHER" id="PTHR23508:SF10">
    <property type="entry name" value="CARBOXYLIC ACID TRANSPORTER PROTEIN HOMOLOG"/>
    <property type="match status" value="1"/>
</dbReference>
<keyword evidence="2 5" id="KW-0812">Transmembrane</keyword>
<feature type="transmembrane region" description="Helical" evidence="5">
    <location>
        <begin position="337"/>
        <end position="359"/>
    </location>
</feature>
<feature type="transmembrane region" description="Helical" evidence="5">
    <location>
        <begin position="79"/>
        <end position="99"/>
    </location>
</feature>
<dbReference type="Proteomes" id="UP001300502">
    <property type="component" value="Unassembled WGS sequence"/>
</dbReference>
<feature type="transmembrane region" description="Helical" evidence="5">
    <location>
        <begin position="238"/>
        <end position="262"/>
    </location>
</feature>
<evidence type="ECO:0000256" key="5">
    <source>
        <dbReference type="SAM" id="Phobius"/>
    </source>
</evidence>
<keyword evidence="4 5" id="KW-0472">Membrane</keyword>
<proteinExistence type="predicted"/>
<dbReference type="SUPFAM" id="SSF103473">
    <property type="entry name" value="MFS general substrate transporter"/>
    <property type="match status" value="1"/>
</dbReference>
<dbReference type="Gene3D" id="1.20.1250.20">
    <property type="entry name" value="MFS general substrate transporter like domains"/>
    <property type="match status" value="1"/>
</dbReference>
<feature type="transmembrane region" description="Helical" evidence="5">
    <location>
        <begin position="54"/>
        <end position="72"/>
    </location>
</feature>
<feature type="transmembrane region" description="Helical" evidence="5">
    <location>
        <begin position="313"/>
        <end position="331"/>
    </location>
</feature>
<keyword evidence="8" id="KW-1185">Reference proteome</keyword>
<evidence type="ECO:0000256" key="3">
    <source>
        <dbReference type="ARBA" id="ARBA00022989"/>
    </source>
</evidence>
<dbReference type="GO" id="GO:0005886">
    <property type="term" value="C:plasma membrane"/>
    <property type="evidence" value="ECO:0007669"/>
    <property type="project" value="TreeGrafter"/>
</dbReference>
<dbReference type="PANTHER" id="PTHR23508">
    <property type="entry name" value="CARBOXYLIC ACID TRANSPORTER PROTEIN HOMOLOG"/>
    <property type="match status" value="1"/>
</dbReference>
<gene>
    <name evidence="7" type="ORF">GAYE_SCF08G2981</name>
</gene>
<dbReference type="AlphaFoldDB" id="A0AAV9ICR8"/>
<accession>A0AAV9ICR8</accession>
<dbReference type="PROSITE" id="PS50850">
    <property type="entry name" value="MFS"/>
    <property type="match status" value="1"/>
</dbReference>
<evidence type="ECO:0000256" key="1">
    <source>
        <dbReference type="ARBA" id="ARBA00004141"/>
    </source>
</evidence>
<evidence type="ECO:0000256" key="2">
    <source>
        <dbReference type="ARBA" id="ARBA00022692"/>
    </source>
</evidence>
<evidence type="ECO:0000256" key="4">
    <source>
        <dbReference type="ARBA" id="ARBA00023136"/>
    </source>
</evidence>
<evidence type="ECO:0000313" key="7">
    <source>
        <dbReference type="EMBL" id="KAK4525076.1"/>
    </source>
</evidence>
<feature type="transmembrane region" description="Helical" evidence="5">
    <location>
        <begin position="12"/>
        <end position="34"/>
    </location>
</feature>
<dbReference type="InterPro" id="IPR005828">
    <property type="entry name" value="MFS_sugar_transport-like"/>
</dbReference>
<dbReference type="InterPro" id="IPR020846">
    <property type="entry name" value="MFS_dom"/>
</dbReference>
<feature type="transmembrane region" description="Helical" evidence="5">
    <location>
        <begin position="189"/>
        <end position="208"/>
    </location>
</feature>
<feature type="domain" description="Major facilitator superfamily (MFS) profile" evidence="6">
    <location>
        <begin position="9"/>
        <end position="435"/>
    </location>
</feature>
<comment type="subcellular location">
    <subcellularLocation>
        <location evidence="1">Membrane</location>
        <topology evidence="1">Multi-pass membrane protein</topology>
    </subcellularLocation>
</comment>
<feature type="transmembrane region" description="Helical" evidence="5">
    <location>
        <begin position="371"/>
        <end position="391"/>
    </location>
</feature>
<reference evidence="7 8" key="1">
    <citation type="submission" date="2022-07" db="EMBL/GenBank/DDBJ databases">
        <title>Genome-wide signatures of adaptation to extreme environments.</title>
        <authorList>
            <person name="Cho C.H."/>
            <person name="Yoon H.S."/>
        </authorList>
    </citation>
    <scope>NUCLEOTIDE SEQUENCE [LARGE SCALE GENOMIC DNA]</scope>
    <source>
        <strain evidence="7 8">108.79 E11</strain>
    </source>
</reference>
<sequence>MATSASKWNIATSALSFFTASYDIFVFNSLNLVLDAEYGSFYTSGLRTRITNSILVGAILGEIFFGACSDFVGRKSCLLTTASILLLGSILCACSTFGVDGSVFGTLWALVICRGFLGFGVGGEWPCTATTCSETSEEISPRKRGRIVLFVLSMQGIGNLVATSVVVALIGITLRANGGSGWTNPSLEVIWRVAIALPAIPSLFILIYRWKMLDPRQFSNNNYKTFQKHPYRLVLKRFGWRLVSTCAVWFLFDVVFYTNSLFSSLIIGSVVPNATILKKAELQLALVSIGLPGYYVSLFAVDKFDRKTWQIFGLFMMGCISIVIGGVLPYLKSVPAAFIITYGIYFFFSIFGECTTYMIPSEVFPTVLRGTFYGIAAAFGRTGAVVGTQIFEPIQKAVDNHSHSNILGARVVFFINGGIAFIALVVSILGIPEYKGKCLEQDDMDLRSWMNEGTSSKDNDNQLVSQTVEEFYTENKE</sequence>
<evidence type="ECO:0000313" key="8">
    <source>
        <dbReference type="Proteomes" id="UP001300502"/>
    </source>
</evidence>
<protein>
    <recommendedName>
        <fullName evidence="6">Major facilitator superfamily (MFS) profile domain-containing protein</fullName>
    </recommendedName>
</protein>
<organism evidence="7 8">
    <name type="scientific">Galdieria yellowstonensis</name>
    <dbReference type="NCBI Taxonomy" id="3028027"/>
    <lineage>
        <taxon>Eukaryota</taxon>
        <taxon>Rhodophyta</taxon>
        <taxon>Bangiophyceae</taxon>
        <taxon>Galdieriales</taxon>
        <taxon>Galdieriaceae</taxon>
        <taxon>Galdieria</taxon>
    </lineage>
</organism>
<feature type="transmembrane region" description="Helical" evidence="5">
    <location>
        <begin position="411"/>
        <end position="431"/>
    </location>
</feature>
<feature type="transmembrane region" description="Helical" evidence="5">
    <location>
        <begin position="105"/>
        <end position="126"/>
    </location>
</feature>
<feature type="transmembrane region" description="Helical" evidence="5">
    <location>
        <begin position="282"/>
        <end position="301"/>
    </location>
</feature>
<feature type="transmembrane region" description="Helical" evidence="5">
    <location>
        <begin position="147"/>
        <end position="174"/>
    </location>
</feature>
<dbReference type="GO" id="GO:0046943">
    <property type="term" value="F:carboxylic acid transmembrane transporter activity"/>
    <property type="evidence" value="ECO:0007669"/>
    <property type="project" value="TreeGrafter"/>
</dbReference>
<keyword evidence="3 5" id="KW-1133">Transmembrane helix</keyword>
<dbReference type="Pfam" id="PF00083">
    <property type="entry name" value="Sugar_tr"/>
    <property type="match status" value="2"/>
</dbReference>
<name>A0AAV9ICR8_9RHOD</name>
<dbReference type="EMBL" id="JANCYU010000028">
    <property type="protein sequence ID" value="KAK4525076.1"/>
    <property type="molecule type" value="Genomic_DNA"/>
</dbReference>
<comment type="caution">
    <text evidence="7">The sequence shown here is derived from an EMBL/GenBank/DDBJ whole genome shotgun (WGS) entry which is preliminary data.</text>
</comment>
<dbReference type="InterPro" id="IPR036259">
    <property type="entry name" value="MFS_trans_sf"/>
</dbReference>
<evidence type="ECO:0000259" key="6">
    <source>
        <dbReference type="PROSITE" id="PS50850"/>
    </source>
</evidence>